<proteinExistence type="predicted"/>
<dbReference type="STRING" id="587636.SAMN05216199_2483"/>
<dbReference type="OrthoDB" id="3255669at2"/>
<dbReference type="SUPFAM" id="SSF55961">
    <property type="entry name" value="Bet v1-like"/>
    <property type="match status" value="1"/>
</dbReference>
<keyword evidence="1" id="KW-0812">Transmembrane</keyword>
<reference evidence="3" key="1">
    <citation type="submission" date="2016-10" db="EMBL/GenBank/DDBJ databases">
        <authorList>
            <person name="Varghese N."/>
            <person name="Submissions S."/>
        </authorList>
    </citation>
    <scope>NUCLEOTIDE SEQUENCE [LARGE SCALE GENOMIC DNA]</scope>
    <source>
        <strain evidence="3">CGMCC 1.6963</strain>
    </source>
</reference>
<accession>A0A1H9VQ01</accession>
<evidence type="ECO:0000256" key="1">
    <source>
        <dbReference type="SAM" id="Phobius"/>
    </source>
</evidence>
<evidence type="ECO:0000313" key="3">
    <source>
        <dbReference type="Proteomes" id="UP000199019"/>
    </source>
</evidence>
<sequence>MTQLEQSVHNTVTPSTGRLAGARKALRISRSIAVSIGGPPVLAAASALAPVAAVRRWPSRAPSPAGRAAACGATGFFLALPVVYGGIVRPWLQNWGSTASERAAWYPGDDPVGPEPGIKITRAVTVEAPADAVWPWIAQIGQARGGFYTYDWLENLAGCQIHSADRVHPEWQDVHVGTPIGMAPDFGTDVEAVVPGRALVVRNWGSYVVEPAGEHRSRLIARATQPKGLPSLFYALVVELPHAVMERRMLLGIKERAEAAAATSGAPAHPHAA</sequence>
<dbReference type="Proteomes" id="UP000199019">
    <property type="component" value="Unassembled WGS sequence"/>
</dbReference>
<evidence type="ECO:0000313" key="2">
    <source>
        <dbReference type="EMBL" id="SES23601.1"/>
    </source>
</evidence>
<dbReference type="EMBL" id="FOHB01000004">
    <property type="protein sequence ID" value="SES23601.1"/>
    <property type="molecule type" value="Genomic_DNA"/>
</dbReference>
<dbReference type="RefSeq" id="WP_091758562.1">
    <property type="nucleotide sequence ID" value="NZ_FOHB01000004.1"/>
</dbReference>
<protein>
    <recommendedName>
        <fullName evidence="4">SRPBCC family protein</fullName>
    </recommendedName>
</protein>
<gene>
    <name evidence="2" type="ORF">SAMN05216199_2483</name>
</gene>
<organism evidence="2 3">
    <name type="scientific">Pedococcus cremeus</name>
    <dbReference type="NCBI Taxonomy" id="587636"/>
    <lineage>
        <taxon>Bacteria</taxon>
        <taxon>Bacillati</taxon>
        <taxon>Actinomycetota</taxon>
        <taxon>Actinomycetes</taxon>
        <taxon>Micrococcales</taxon>
        <taxon>Intrasporangiaceae</taxon>
        <taxon>Pedococcus</taxon>
    </lineage>
</organism>
<feature type="transmembrane region" description="Helical" evidence="1">
    <location>
        <begin position="65"/>
        <end position="87"/>
    </location>
</feature>
<keyword evidence="3" id="KW-1185">Reference proteome</keyword>
<dbReference type="AlphaFoldDB" id="A0A1H9VQ01"/>
<evidence type="ECO:0008006" key="4">
    <source>
        <dbReference type="Google" id="ProtNLM"/>
    </source>
</evidence>
<name>A0A1H9VQ01_9MICO</name>
<feature type="transmembrane region" description="Helical" evidence="1">
    <location>
        <begin position="32"/>
        <end position="53"/>
    </location>
</feature>
<keyword evidence="1" id="KW-1133">Transmembrane helix</keyword>
<keyword evidence="1" id="KW-0472">Membrane</keyword>